<dbReference type="GO" id="GO:0008864">
    <property type="term" value="F:formyltetrahydrofolate deformylase activity"/>
    <property type="evidence" value="ECO:0007669"/>
    <property type="project" value="UniProtKB-UniRule"/>
</dbReference>
<dbReference type="HAMAP" id="MF_01927">
    <property type="entry name" value="PurU"/>
    <property type="match status" value="1"/>
</dbReference>
<comment type="function">
    <text evidence="3">Catalyzes the hydrolysis of 10-formyltetrahydrofolate (formyl-FH4) to formate and tetrahydrofolate (FH4).</text>
</comment>
<dbReference type="Gene3D" id="3.30.70.260">
    <property type="match status" value="1"/>
</dbReference>
<dbReference type="PRINTS" id="PR01575">
    <property type="entry name" value="FFH4HYDRLASE"/>
</dbReference>
<dbReference type="NCBIfam" id="TIGR00655">
    <property type="entry name" value="PurU"/>
    <property type="match status" value="1"/>
</dbReference>
<dbReference type="AlphaFoldDB" id="A0A1C3Z6F4"/>
<sequence>MKTAYTFTGRLLICCADRPGIVARVSQFLYALGANILDASQHSTDPKEGLFFMRMVFQLEHSDTSREAFEASFRETVANPLQMDWHIDYPDHRKRLGIFVSAYDHCLQELLWRWRSGELAVDIPLVISNHESLRGITESFGIPFHYLPVTKENKTAQEAQALTLLTAAGIDFIVLARYMQILSPLIVSSMPGRIINIHHSFLPAFAGARPYQHAYTRGVKLIGATAHYVTNELDEGPIIEQDVARVSHRHAVEDLVLLGKDIERQVLTRAVKAHIDDRVIVHGNKTIVF</sequence>
<feature type="domain" description="ACT" evidence="5">
    <location>
        <begin position="10"/>
        <end position="85"/>
    </location>
</feature>
<dbReference type="EMBL" id="FMAR01000001">
    <property type="protein sequence ID" value="SCB77961.1"/>
    <property type="molecule type" value="Genomic_DNA"/>
</dbReference>
<dbReference type="InterPro" id="IPR045865">
    <property type="entry name" value="ACT-like_dom_sf"/>
</dbReference>
<organism evidence="6 7">
    <name type="scientific">Chitinophaga costaii</name>
    <dbReference type="NCBI Taxonomy" id="1335309"/>
    <lineage>
        <taxon>Bacteria</taxon>
        <taxon>Pseudomonadati</taxon>
        <taxon>Bacteroidota</taxon>
        <taxon>Chitinophagia</taxon>
        <taxon>Chitinophagales</taxon>
        <taxon>Chitinophagaceae</taxon>
        <taxon>Chitinophaga</taxon>
    </lineage>
</organism>
<dbReference type="Proteomes" id="UP000242818">
    <property type="component" value="Unassembled WGS sequence"/>
</dbReference>
<gene>
    <name evidence="3" type="primary">purU</name>
    <name evidence="6" type="ORF">GA0116948_101260</name>
</gene>
<dbReference type="Pfam" id="PF01842">
    <property type="entry name" value="ACT"/>
    <property type="match status" value="1"/>
</dbReference>
<evidence type="ECO:0000313" key="6">
    <source>
        <dbReference type="EMBL" id="SCB77961.1"/>
    </source>
</evidence>
<accession>A0A1C3Z6F4</accession>
<name>A0A1C3Z6F4_9BACT</name>
<dbReference type="InterPro" id="IPR044074">
    <property type="entry name" value="PurU_ACT"/>
</dbReference>
<dbReference type="PIRSF" id="PIRSF036480">
    <property type="entry name" value="FormyFH4_hydr"/>
    <property type="match status" value="1"/>
</dbReference>
<keyword evidence="2 3" id="KW-0378">Hydrolase</keyword>
<dbReference type="RefSeq" id="WP_089708211.1">
    <property type="nucleotide sequence ID" value="NZ_FMAR01000001.1"/>
</dbReference>
<reference evidence="6 7" key="1">
    <citation type="submission" date="2016-08" db="EMBL/GenBank/DDBJ databases">
        <authorList>
            <person name="Seilhamer J.J."/>
        </authorList>
    </citation>
    <scope>NUCLEOTIDE SEQUENCE [LARGE SCALE GENOMIC DNA]</scope>
    <source>
        <strain evidence="6 7">A37T2</strain>
    </source>
</reference>
<dbReference type="InterPro" id="IPR036477">
    <property type="entry name" value="Formyl_transf_N_sf"/>
</dbReference>
<keyword evidence="1 3" id="KW-0554">One-carbon metabolism</keyword>
<dbReference type="NCBIfam" id="NF004684">
    <property type="entry name" value="PRK06027.1"/>
    <property type="match status" value="1"/>
</dbReference>
<evidence type="ECO:0000256" key="1">
    <source>
        <dbReference type="ARBA" id="ARBA00022563"/>
    </source>
</evidence>
<feature type="active site" evidence="3">
    <location>
        <position position="234"/>
    </location>
</feature>
<dbReference type="InterPro" id="IPR041729">
    <property type="entry name" value="Formyl-FH4-Hydrolase_C"/>
</dbReference>
<dbReference type="Pfam" id="PF00551">
    <property type="entry name" value="Formyl_trans_N"/>
    <property type="match status" value="1"/>
</dbReference>
<evidence type="ECO:0000256" key="3">
    <source>
        <dbReference type="HAMAP-Rule" id="MF_01927"/>
    </source>
</evidence>
<dbReference type="OrthoDB" id="9806170at2"/>
<dbReference type="CDD" id="cd08648">
    <property type="entry name" value="FMT_core_Formyl-FH4-Hydrolase_C"/>
    <property type="match status" value="1"/>
</dbReference>
<dbReference type="PANTHER" id="PTHR42706:SF1">
    <property type="entry name" value="FORMYLTETRAHYDROFOLATE DEFORMYLASE 2, MITOCHONDRIAL"/>
    <property type="match status" value="1"/>
</dbReference>
<dbReference type="GO" id="GO:0006189">
    <property type="term" value="P:'de novo' IMP biosynthetic process"/>
    <property type="evidence" value="ECO:0007669"/>
    <property type="project" value="UniProtKB-UniRule"/>
</dbReference>
<comment type="pathway">
    <text evidence="3">Purine metabolism; IMP biosynthesis via de novo pathway; formate from 10-formyl-5,6,7,8-tetrahydrofolate: step 1/1.</text>
</comment>
<dbReference type="STRING" id="1335309.GA0116948_101260"/>
<dbReference type="EC" id="3.5.1.10" evidence="3 4"/>
<keyword evidence="7" id="KW-1185">Reference proteome</keyword>
<evidence type="ECO:0000259" key="5">
    <source>
        <dbReference type="PROSITE" id="PS51671"/>
    </source>
</evidence>
<dbReference type="CDD" id="cd04875">
    <property type="entry name" value="ACT_F4HF-DF"/>
    <property type="match status" value="1"/>
</dbReference>
<comment type="catalytic activity">
    <reaction evidence="3">
        <text>(6R)-10-formyltetrahydrofolate + H2O = (6S)-5,6,7,8-tetrahydrofolate + formate + H(+)</text>
        <dbReference type="Rhea" id="RHEA:19833"/>
        <dbReference type="ChEBI" id="CHEBI:15377"/>
        <dbReference type="ChEBI" id="CHEBI:15378"/>
        <dbReference type="ChEBI" id="CHEBI:15740"/>
        <dbReference type="ChEBI" id="CHEBI:57453"/>
        <dbReference type="ChEBI" id="CHEBI:195366"/>
        <dbReference type="EC" id="3.5.1.10"/>
    </reaction>
</comment>
<dbReference type="InterPro" id="IPR002376">
    <property type="entry name" value="Formyl_transf_N"/>
</dbReference>
<keyword evidence="3" id="KW-0658">Purine biosynthesis</keyword>
<evidence type="ECO:0000313" key="7">
    <source>
        <dbReference type="Proteomes" id="UP000242818"/>
    </source>
</evidence>
<dbReference type="SUPFAM" id="SSF55021">
    <property type="entry name" value="ACT-like"/>
    <property type="match status" value="1"/>
</dbReference>
<dbReference type="Gene3D" id="3.40.50.170">
    <property type="entry name" value="Formyl transferase, N-terminal domain"/>
    <property type="match status" value="1"/>
</dbReference>
<dbReference type="PANTHER" id="PTHR42706">
    <property type="entry name" value="FORMYLTETRAHYDROFOLATE DEFORMYLASE"/>
    <property type="match status" value="1"/>
</dbReference>
<dbReference type="SUPFAM" id="SSF53328">
    <property type="entry name" value="Formyltransferase"/>
    <property type="match status" value="1"/>
</dbReference>
<proteinExistence type="inferred from homology"/>
<evidence type="ECO:0000256" key="4">
    <source>
        <dbReference type="NCBIfam" id="TIGR00655"/>
    </source>
</evidence>
<evidence type="ECO:0000256" key="2">
    <source>
        <dbReference type="ARBA" id="ARBA00022801"/>
    </source>
</evidence>
<dbReference type="GO" id="GO:0006730">
    <property type="term" value="P:one-carbon metabolic process"/>
    <property type="evidence" value="ECO:0007669"/>
    <property type="project" value="UniProtKB-KW"/>
</dbReference>
<dbReference type="InterPro" id="IPR004810">
    <property type="entry name" value="PurU"/>
</dbReference>
<dbReference type="InterPro" id="IPR002912">
    <property type="entry name" value="ACT_dom"/>
</dbReference>
<dbReference type="UniPathway" id="UPA00074">
    <property type="reaction ID" value="UER00170"/>
</dbReference>
<comment type="similarity">
    <text evidence="3">Belongs to the PurU family.</text>
</comment>
<protein>
    <recommendedName>
        <fullName evidence="3 4">Formyltetrahydrofolate deformylase</fullName>
        <ecNumber evidence="3 4">3.5.1.10</ecNumber>
    </recommendedName>
    <alternativeName>
        <fullName evidence="3">Formyl-FH(4) hydrolase</fullName>
    </alternativeName>
</protein>
<dbReference type="PROSITE" id="PS51671">
    <property type="entry name" value="ACT"/>
    <property type="match status" value="1"/>
</dbReference>